<dbReference type="OrthoDB" id="5586at2759"/>
<dbReference type="Proteomes" id="UP000593567">
    <property type="component" value="Unassembled WGS sequence"/>
</dbReference>
<dbReference type="PROSITE" id="PS50222">
    <property type="entry name" value="EF_HAND_2"/>
    <property type="match status" value="1"/>
</dbReference>
<proteinExistence type="predicted"/>
<dbReference type="SUPFAM" id="SSF47473">
    <property type="entry name" value="EF-hand"/>
    <property type="match status" value="1"/>
</dbReference>
<dbReference type="InterPro" id="IPR002048">
    <property type="entry name" value="EF_hand_dom"/>
</dbReference>
<dbReference type="PROSITE" id="PS00018">
    <property type="entry name" value="EF_HAND_1"/>
    <property type="match status" value="1"/>
</dbReference>
<dbReference type="Gene3D" id="1.10.238.220">
    <property type="match status" value="1"/>
</dbReference>
<protein>
    <submittedName>
        <fullName evidence="4">PPP2R3A</fullName>
    </submittedName>
</protein>
<evidence type="ECO:0000256" key="2">
    <source>
        <dbReference type="SAM" id="MobiDB-lite"/>
    </source>
</evidence>
<dbReference type="Pfam" id="PF13499">
    <property type="entry name" value="EF-hand_7"/>
    <property type="match status" value="1"/>
</dbReference>
<feature type="region of interest" description="Disordered" evidence="2">
    <location>
        <begin position="236"/>
        <end position="283"/>
    </location>
</feature>
<feature type="domain" description="EF-hand" evidence="3">
    <location>
        <begin position="106"/>
        <end position="141"/>
    </location>
</feature>
<feature type="compositionally biased region" description="Acidic residues" evidence="2">
    <location>
        <begin position="236"/>
        <end position="258"/>
    </location>
</feature>
<organism evidence="4 5">
    <name type="scientific">Bugula neritina</name>
    <name type="common">Brown bryozoan</name>
    <name type="synonym">Sertularia neritina</name>
    <dbReference type="NCBI Taxonomy" id="10212"/>
    <lineage>
        <taxon>Eukaryota</taxon>
        <taxon>Metazoa</taxon>
        <taxon>Spiralia</taxon>
        <taxon>Lophotrochozoa</taxon>
        <taxon>Bryozoa</taxon>
        <taxon>Gymnolaemata</taxon>
        <taxon>Cheilostomatida</taxon>
        <taxon>Flustrina</taxon>
        <taxon>Buguloidea</taxon>
        <taxon>Bugulidae</taxon>
        <taxon>Bugula</taxon>
    </lineage>
</organism>
<reference evidence="4" key="1">
    <citation type="submission" date="2020-06" db="EMBL/GenBank/DDBJ databases">
        <title>Draft genome of Bugula neritina, a colonial animal packing powerful symbionts and potential medicines.</title>
        <authorList>
            <person name="Rayko M."/>
        </authorList>
    </citation>
    <scope>NUCLEOTIDE SEQUENCE [LARGE SCALE GENOMIC DNA]</scope>
    <source>
        <strain evidence="4">Kwan_BN1</strain>
    </source>
</reference>
<evidence type="ECO:0000256" key="1">
    <source>
        <dbReference type="ARBA" id="ARBA00022837"/>
    </source>
</evidence>
<dbReference type="AlphaFoldDB" id="A0A7J7JZY3"/>
<dbReference type="FunFam" id="1.10.238.10:FF:000628">
    <property type="entry name" value="Serine/threonine-protein phosphatase 2A regulatory subunit B'' subunit beta"/>
    <property type="match status" value="1"/>
</dbReference>
<gene>
    <name evidence="4" type="ORF">EB796_010467</name>
</gene>
<accession>A0A7J7JZY3</accession>
<dbReference type="EMBL" id="VXIV02001632">
    <property type="protein sequence ID" value="KAF6031231.1"/>
    <property type="molecule type" value="Genomic_DNA"/>
</dbReference>
<comment type="caution">
    <text evidence="4">The sequence shown here is derived from an EMBL/GenBank/DDBJ whole genome shotgun (WGS) entry which is preliminary data.</text>
</comment>
<name>A0A7J7JZY3_BUGNE</name>
<dbReference type="PANTHER" id="PTHR14095">
    <property type="entry name" value="PHOSPHATASE 2A REGULATORY SUBUNIT-RELATED"/>
    <property type="match status" value="1"/>
</dbReference>
<evidence type="ECO:0000313" key="5">
    <source>
        <dbReference type="Proteomes" id="UP000593567"/>
    </source>
</evidence>
<dbReference type="PANTHER" id="PTHR14095:SF0">
    <property type="entry name" value="MIP22305P"/>
    <property type="match status" value="1"/>
</dbReference>
<sequence length="328" mass="38576">MSITLSNRNAVVEVAILLLEEEDDINQITDYFSYEHFYVIYCKFWELDKDHDLFIDKDDLSRHNDHALSSRIIERIFSGAVTRNKQCGKMSYTDFVAFLLSEEDKKTDKSIEYWFRCMDLDGDGFISMYEMEYFYEEQVQKMEEMGIDPLPFYDLLCQMLDLVSPKLIDKVSLSDLKSCKQAYIFFDTMFNLEKYLDHEQRDPFANSRDIELEGPEPSDWDKFASEEYELLVAEENANEEQESFDYEDDFEGEGEEEISSPQEPVKSASPEPVGQNRRDHRPKSAKQILFRTLVSVQGLIRPVCEQHLVLFSYHIAFWVGSCYEIVRC</sequence>
<evidence type="ECO:0000259" key="3">
    <source>
        <dbReference type="PROSITE" id="PS50222"/>
    </source>
</evidence>
<dbReference type="GO" id="GO:0005509">
    <property type="term" value="F:calcium ion binding"/>
    <property type="evidence" value="ECO:0007669"/>
    <property type="project" value="InterPro"/>
</dbReference>
<dbReference type="InterPro" id="IPR018247">
    <property type="entry name" value="EF_Hand_1_Ca_BS"/>
</dbReference>
<evidence type="ECO:0000313" key="4">
    <source>
        <dbReference type="EMBL" id="KAF6031231.1"/>
    </source>
</evidence>
<keyword evidence="5" id="KW-1185">Reference proteome</keyword>
<dbReference type="GO" id="GO:0000159">
    <property type="term" value="C:protein phosphatase type 2A complex"/>
    <property type="evidence" value="ECO:0007669"/>
    <property type="project" value="TreeGrafter"/>
</dbReference>
<dbReference type="Gene3D" id="1.10.238.10">
    <property type="entry name" value="EF-hand"/>
    <property type="match status" value="1"/>
</dbReference>
<dbReference type="InterPro" id="IPR011992">
    <property type="entry name" value="EF-hand-dom_pair"/>
</dbReference>
<keyword evidence="1" id="KW-0106">Calcium</keyword>
<dbReference type="GO" id="GO:0019888">
    <property type="term" value="F:protein phosphatase regulator activity"/>
    <property type="evidence" value="ECO:0007669"/>
    <property type="project" value="TreeGrafter"/>
</dbReference>